<evidence type="ECO:0000313" key="3">
    <source>
        <dbReference type="Proteomes" id="UP001500101"/>
    </source>
</evidence>
<keyword evidence="1" id="KW-0472">Membrane</keyword>
<dbReference type="RefSeq" id="WP_344672915.1">
    <property type="nucleotide sequence ID" value="NZ_BAAAZI010000004.1"/>
</dbReference>
<dbReference type="PANTHER" id="PTHR34219">
    <property type="entry name" value="IRON-REGULATED INNER MEMBRANE PROTEIN-RELATED"/>
    <property type="match status" value="1"/>
</dbReference>
<comment type="caution">
    <text evidence="2">The sequence shown here is derived from an EMBL/GenBank/DDBJ whole genome shotgun (WGS) entry which is preliminary data.</text>
</comment>
<evidence type="ECO:0000313" key="2">
    <source>
        <dbReference type="EMBL" id="GAA4132204.1"/>
    </source>
</evidence>
<keyword evidence="1" id="KW-1133">Transmembrane helix</keyword>
<organism evidence="2 3">
    <name type="scientific">Sphingobacterium kyonggiense</name>
    <dbReference type="NCBI Taxonomy" id="714075"/>
    <lineage>
        <taxon>Bacteria</taxon>
        <taxon>Pseudomonadati</taxon>
        <taxon>Bacteroidota</taxon>
        <taxon>Sphingobacteriia</taxon>
        <taxon>Sphingobacteriales</taxon>
        <taxon>Sphingobacteriaceae</taxon>
        <taxon>Sphingobacterium</taxon>
    </lineage>
</organism>
<keyword evidence="3" id="KW-1185">Reference proteome</keyword>
<dbReference type="EMBL" id="BAAAZI010000004">
    <property type="protein sequence ID" value="GAA4132204.1"/>
    <property type="molecule type" value="Genomic_DNA"/>
</dbReference>
<evidence type="ECO:0000256" key="1">
    <source>
        <dbReference type="SAM" id="Phobius"/>
    </source>
</evidence>
<gene>
    <name evidence="2" type="ORF">GCM10022216_03060</name>
</gene>
<keyword evidence="1" id="KW-0812">Transmembrane</keyword>
<dbReference type="PANTHER" id="PTHR34219:SF3">
    <property type="entry name" value="BLL7967 PROTEIN"/>
    <property type="match status" value="1"/>
</dbReference>
<feature type="transmembrane region" description="Helical" evidence="1">
    <location>
        <begin position="164"/>
        <end position="188"/>
    </location>
</feature>
<feature type="transmembrane region" description="Helical" evidence="1">
    <location>
        <begin position="220"/>
        <end position="240"/>
    </location>
</feature>
<protein>
    <submittedName>
        <fullName evidence="2">PepSY-associated TM helix domain-containing protein</fullName>
    </submittedName>
</protein>
<accession>A0ABP7Y814</accession>
<dbReference type="Proteomes" id="UP001500101">
    <property type="component" value="Unassembled WGS sequence"/>
</dbReference>
<proteinExistence type="predicted"/>
<sequence>MPEFQLKTKPKQATVATKVSAPAKKKGKKWFTRLNAWLHLWPSIVSGLILVFVCLTGTIIVYCDELLDFSAGKATHVSIGKEKVTSDQILGAIHQADSNLQISEVVFFQDPSRSIRVRAFHKESEKLNFVYVNPYTAEILKIDYTGHFFYITAHLHSNMLMGKVGGWIVTIATIIFFISCVTGLILWWPKRWTKKTRQDSFTVKWKAKFKRLNYDLHNVYGFYSLLLCFVLSLTGLIIFFHPLGELIVGSFGGSAEHMEKVLPKVQEEKKSVDYAQLAYQSLEEHPDKKNAGIWVYGLKKVGAYDFRLGVSGLKSTENLKHVVYDRYTGKKIDVEQPYIIHEEVENTVWQLHMGQWWGQFGKLSTFLAGIIGTSLPITGFLIWWGRRKKKKRPVRN</sequence>
<dbReference type="Pfam" id="PF03929">
    <property type="entry name" value="PepSY_TM"/>
    <property type="match status" value="1"/>
</dbReference>
<reference evidence="3" key="1">
    <citation type="journal article" date="2019" name="Int. J. Syst. Evol. Microbiol.">
        <title>The Global Catalogue of Microorganisms (GCM) 10K type strain sequencing project: providing services to taxonomists for standard genome sequencing and annotation.</title>
        <authorList>
            <consortium name="The Broad Institute Genomics Platform"/>
            <consortium name="The Broad Institute Genome Sequencing Center for Infectious Disease"/>
            <person name="Wu L."/>
            <person name="Ma J."/>
        </authorList>
    </citation>
    <scope>NUCLEOTIDE SEQUENCE [LARGE SCALE GENOMIC DNA]</scope>
    <source>
        <strain evidence="3">JCM 16704</strain>
    </source>
</reference>
<feature type="transmembrane region" description="Helical" evidence="1">
    <location>
        <begin position="363"/>
        <end position="385"/>
    </location>
</feature>
<name>A0ABP7Y814_9SPHI</name>
<feature type="transmembrane region" description="Helical" evidence="1">
    <location>
        <begin position="34"/>
        <end position="62"/>
    </location>
</feature>
<dbReference type="InterPro" id="IPR005625">
    <property type="entry name" value="PepSY-ass_TM"/>
</dbReference>